<dbReference type="InterPro" id="IPR029058">
    <property type="entry name" value="AB_hydrolase_fold"/>
</dbReference>
<dbReference type="InterPro" id="IPR001031">
    <property type="entry name" value="Thioesterase"/>
</dbReference>
<dbReference type="GO" id="GO:0008610">
    <property type="term" value="P:lipid biosynthetic process"/>
    <property type="evidence" value="ECO:0007669"/>
    <property type="project" value="TreeGrafter"/>
</dbReference>
<comment type="caution">
    <text evidence="4">The sequence shown here is derived from an EMBL/GenBank/DDBJ whole genome shotgun (WGS) entry which is preliminary data.</text>
</comment>
<dbReference type="OrthoDB" id="8480037at2"/>
<evidence type="ECO:0000313" key="4">
    <source>
        <dbReference type="EMBL" id="GEB49307.1"/>
    </source>
</evidence>
<accession>A0A4Y3QXB4</accession>
<dbReference type="Pfam" id="PF00975">
    <property type="entry name" value="Thioesterase"/>
    <property type="match status" value="1"/>
</dbReference>
<dbReference type="InterPro" id="IPR012223">
    <property type="entry name" value="TEII"/>
</dbReference>
<organism evidence="4 5">
    <name type="scientific">Streptomyces cacaoi</name>
    <dbReference type="NCBI Taxonomy" id="1898"/>
    <lineage>
        <taxon>Bacteria</taxon>
        <taxon>Bacillati</taxon>
        <taxon>Actinomycetota</taxon>
        <taxon>Actinomycetes</taxon>
        <taxon>Kitasatosporales</taxon>
        <taxon>Streptomycetaceae</taxon>
        <taxon>Streptomyces</taxon>
    </lineage>
</organism>
<dbReference type="RefSeq" id="WP_107429030.1">
    <property type="nucleotide sequence ID" value="NZ_BJMM01000006.1"/>
</dbReference>
<evidence type="ECO:0000256" key="2">
    <source>
        <dbReference type="SAM" id="MobiDB-lite"/>
    </source>
</evidence>
<feature type="region of interest" description="Disordered" evidence="2">
    <location>
        <begin position="153"/>
        <end position="192"/>
    </location>
</feature>
<dbReference type="PANTHER" id="PTHR11487">
    <property type="entry name" value="THIOESTERASE"/>
    <property type="match status" value="1"/>
</dbReference>
<dbReference type="SUPFAM" id="SSF53474">
    <property type="entry name" value="alpha/beta-Hydrolases"/>
    <property type="match status" value="1"/>
</dbReference>
<dbReference type="PANTHER" id="PTHR11487:SF0">
    <property type="entry name" value="S-ACYL FATTY ACID SYNTHASE THIOESTERASE, MEDIUM CHAIN"/>
    <property type="match status" value="1"/>
</dbReference>
<comment type="similarity">
    <text evidence="1">Belongs to the thioesterase family.</text>
</comment>
<feature type="compositionally biased region" description="Basic and acidic residues" evidence="2">
    <location>
        <begin position="182"/>
        <end position="192"/>
    </location>
</feature>
<evidence type="ECO:0000256" key="1">
    <source>
        <dbReference type="ARBA" id="ARBA00007169"/>
    </source>
</evidence>
<dbReference type="AlphaFoldDB" id="A0A4Y3QXB4"/>
<name>A0A4Y3QXB4_STRCI</name>
<sequence length="192" mass="20278">MAPPVTSASRWFRRFRPRPDAEVALVRLPHAGGSASSCFSLSQRLSASADVLAEVRQLSGTDTQVLDDPDLAGPALPTPRADHTAAGTYAPGPGAVVHCDVVALTGGHDEHVGPADAEAWRHHTTGDFALHVFDGGPFSLDAHEPRIAETVATGLHAAARSRPDSRGPGAEPQHPVPAPQRRTAEHRTAERR</sequence>
<protein>
    <recommendedName>
        <fullName evidence="3">Thioesterase domain-containing protein</fullName>
    </recommendedName>
</protein>
<proteinExistence type="inferred from homology"/>
<keyword evidence="5" id="KW-1185">Reference proteome</keyword>
<reference evidence="4 5" key="1">
    <citation type="submission" date="2019-06" db="EMBL/GenBank/DDBJ databases">
        <title>Whole genome shotgun sequence of Streptomyces cacaoi subsp. cacaoi NBRC 12748.</title>
        <authorList>
            <person name="Hosoyama A."/>
            <person name="Uohara A."/>
            <person name="Ohji S."/>
            <person name="Ichikawa N."/>
        </authorList>
    </citation>
    <scope>NUCLEOTIDE SEQUENCE [LARGE SCALE GENOMIC DNA]</scope>
    <source>
        <strain evidence="4 5">NBRC 12748</strain>
    </source>
</reference>
<dbReference type="Gene3D" id="3.40.50.1820">
    <property type="entry name" value="alpha/beta hydrolase"/>
    <property type="match status" value="1"/>
</dbReference>
<feature type="domain" description="Thioesterase" evidence="3">
    <location>
        <begin position="46"/>
        <end position="152"/>
    </location>
</feature>
<dbReference type="EMBL" id="BJMM01000006">
    <property type="protein sequence ID" value="GEB49307.1"/>
    <property type="molecule type" value="Genomic_DNA"/>
</dbReference>
<gene>
    <name evidence="4" type="ORF">SCA03_18580</name>
</gene>
<dbReference type="Proteomes" id="UP000319210">
    <property type="component" value="Unassembled WGS sequence"/>
</dbReference>
<evidence type="ECO:0000313" key="5">
    <source>
        <dbReference type="Proteomes" id="UP000319210"/>
    </source>
</evidence>
<evidence type="ECO:0000259" key="3">
    <source>
        <dbReference type="Pfam" id="PF00975"/>
    </source>
</evidence>